<evidence type="ECO:0000313" key="3">
    <source>
        <dbReference type="EMBL" id="TQB71173.1"/>
    </source>
</evidence>
<comment type="caution">
    <text evidence="3">The sequence shown here is derived from an EMBL/GenBank/DDBJ whole genome shotgun (WGS) entry which is preliminary data.</text>
</comment>
<feature type="compositionally biased region" description="Pro residues" evidence="1">
    <location>
        <begin position="936"/>
        <end position="953"/>
    </location>
</feature>
<feature type="region of interest" description="Disordered" evidence="1">
    <location>
        <begin position="304"/>
        <end position="366"/>
    </location>
</feature>
<feature type="compositionally biased region" description="Polar residues" evidence="1">
    <location>
        <begin position="304"/>
        <end position="327"/>
    </location>
</feature>
<dbReference type="Pfam" id="PF22669">
    <property type="entry name" value="Exo_endo_phos2"/>
    <property type="match status" value="2"/>
</dbReference>
<dbReference type="Pfam" id="PF21310">
    <property type="entry name" value="OCRL-like_ASH"/>
    <property type="match status" value="1"/>
</dbReference>
<feature type="compositionally biased region" description="Basic and acidic residues" evidence="1">
    <location>
        <begin position="99"/>
        <end position="113"/>
    </location>
</feature>
<dbReference type="InterPro" id="IPR046985">
    <property type="entry name" value="IP5"/>
</dbReference>
<dbReference type="Proteomes" id="UP000319663">
    <property type="component" value="Unassembled WGS sequence"/>
</dbReference>
<dbReference type="SUPFAM" id="SSF56219">
    <property type="entry name" value="DNase I-like"/>
    <property type="match status" value="1"/>
</dbReference>
<sequence>MVSSEEQSAPESSASAHPPLYRALKSRRADYVRPQTIRIKVGTWNVAARSGTDRDVREWFVKGKGVVRQLCGHKVSDDQRTSTDNKGGKEQEEDEESGDEKTVPFPRGDKDNNPEGIGLYVLGLQEIVDINSPTETLKPYHDSAPVNKWKKAVQDALPTGYQLVAESQLVGLLLLIYASPSVAGNISSVSNSNVATGLLGYVGNKGAVSARLVLGQTTPLVFVNCHLAAGSDKGSLDRRNWDAGQILSRTKFNPVDIQHELVDDSIETIGKEDVAFWFGDLNYRLDHIPANDVRNVLHRHTLNSYDGTDKSQGQSKAQSDSPSQSTPEGDGKADSSNQDGEETLDIPPCLSDEEVDPHTDPSSLQTTISSLIPHDQLRIQQKQGKAFQNGWREGPITFLPTYKYDVGRVAVFDTSEKLRGPSWCDRILYRTRQDRLSYEQQEKEAQEAKRKDEEMKKSGLAQAVSDDTVLFDYDPATDGANEDEYEPSEAQSTGNLSAEAQKISNDPVRLEYYQSCQAILTSDHKPLQAVFTLTYESVIPELKAKVHQEVAWELDRAENESRPGLTVVVDDPEVMRDTSRGEDGDANAIDFGSVAYNIPVSRSLTVANTGSVPATFYFAEIPGFAKDTLRAVPPWLNIQVEKKVDHEGDGKQKPHTGEHSLLPGELATIQIIVHVRDMNHVRVLNYGEVKLEEILVLRVKDGRDHFISVHGKWLPTCFGLSVDDLTHMPEEGARTLEATPEAWARQRERASARLSAPRELFRLTETISELTERAVAEWSMTKSGSDEESSPPWLSEPYGMKWPFTKETWTLQDQEKRAPLLAIAHEALDTNKPLNSIFPPEVPALQYVEILSEVLLAFLHSLSDGIVTTAVWQKLEQDMIAREKAKMPPRTWEEVQTWVLENLSYSPAHSVSFTFVTFMLGHIVNEVAPMRQQEPPGKPPSDPQQDGPSPPSPAKEGQQQRMNPPPPPTPASTAAFIAAGSFRRRARTVTSSSSSSETPSSGDNPSLVRRQAVETALATVFSSYLISSDVPVPSKDKEKRALEARKRGIIEPFLKTFGVD</sequence>
<gene>
    <name evidence="3" type="ORF">MPDQ_007763</name>
</gene>
<feature type="region of interest" description="Disordered" evidence="1">
    <location>
        <begin position="985"/>
        <end position="1009"/>
    </location>
</feature>
<feature type="compositionally biased region" description="Basic and acidic residues" evidence="1">
    <location>
        <begin position="437"/>
        <end position="457"/>
    </location>
</feature>
<keyword evidence="4" id="KW-1185">Reference proteome</keyword>
<evidence type="ECO:0000259" key="2">
    <source>
        <dbReference type="SMART" id="SM00128"/>
    </source>
</evidence>
<dbReference type="Gene3D" id="3.60.10.10">
    <property type="entry name" value="Endonuclease/exonuclease/phosphatase"/>
    <property type="match status" value="1"/>
</dbReference>
<feature type="compositionally biased region" description="Basic and acidic residues" evidence="1">
    <location>
        <begin position="74"/>
        <end position="90"/>
    </location>
</feature>
<feature type="domain" description="Inositol polyphosphate-related phosphatase" evidence="2">
    <location>
        <begin position="35"/>
        <end position="466"/>
    </location>
</feature>
<accession>A0A507QVE2</accession>
<feature type="region of interest" description="Disordered" evidence="1">
    <location>
        <begin position="1"/>
        <end position="22"/>
    </location>
</feature>
<proteinExistence type="predicted"/>
<feature type="compositionally biased region" description="Low complexity" evidence="1">
    <location>
        <begin position="988"/>
        <end position="1001"/>
    </location>
</feature>
<dbReference type="GO" id="GO:0004439">
    <property type="term" value="F:phosphatidylinositol-4,5-bisphosphate 5-phosphatase activity"/>
    <property type="evidence" value="ECO:0007669"/>
    <property type="project" value="TreeGrafter"/>
</dbReference>
<dbReference type="AlphaFoldDB" id="A0A507QVE2"/>
<reference evidence="3 4" key="1">
    <citation type="submission" date="2019-06" db="EMBL/GenBank/DDBJ databases">
        <title>Wine fermentation using esterase from Monascus purpureus.</title>
        <authorList>
            <person name="Geng C."/>
            <person name="Zhang Y."/>
        </authorList>
    </citation>
    <scope>NUCLEOTIDE SEQUENCE [LARGE SCALE GENOMIC DNA]</scope>
    <source>
        <strain evidence="3">HQ1</strain>
    </source>
</reference>
<dbReference type="PANTHER" id="PTHR11200">
    <property type="entry name" value="INOSITOL 5-PHOSPHATASE"/>
    <property type="match status" value="1"/>
</dbReference>
<dbReference type="Gene3D" id="2.60.40.10">
    <property type="entry name" value="Immunoglobulins"/>
    <property type="match status" value="1"/>
</dbReference>
<feature type="compositionally biased region" description="Low complexity" evidence="1">
    <location>
        <begin position="1"/>
        <end position="19"/>
    </location>
</feature>
<dbReference type="STRING" id="5098.A0A507QVE2"/>
<feature type="region of interest" description="Disordered" evidence="1">
    <location>
        <begin position="72"/>
        <end position="113"/>
    </location>
</feature>
<name>A0A507QVE2_MONPU</name>
<dbReference type="EMBL" id="VIFY01000087">
    <property type="protein sequence ID" value="TQB71173.1"/>
    <property type="molecule type" value="Genomic_DNA"/>
</dbReference>
<dbReference type="InterPro" id="IPR000300">
    <property type="entry name" value="IPPc"/>
</dbReference>
<evidence type="ECO:0000256" key="1">
    <source>
        <dbReference type="SAM" id="MobiDB-lite"/>
    </source>
</evidence>
<feature type="region of interest" description="Disordered" evidence="1">
    <location>
        <begin position="437"/>
        <end position="497"/>
    </location>
</feature>
<dbReference type="GO" id="GO:0046856">
    <property type="term" value="P:phosphatidylinositol dephosphorylation"/>
    <property type="evidence" value="ECO:0007669"/>
    <property type="project" value="InterPro"/>
</dbReference>
<feature type="region of interest" description="Disordered" evidence="1">
    <location>
        <begin position="931"/>
        <end position="973"/>
    </location>
</feature>
<organism evidence="3 4">
    <name type="scientific">Monascus purpureus</name>
    <name type="common">Red mold</name>
    <name type="synonym">Monascus anka</name>
    <dbReference type="NCBI Taxonomy" id="5098"/>
    <lineage>
        <taxon>Eukaryota</taxon>
        <taxon>Fungi</taxon>
        <taxon>Dikarya</taxon>
        <taxon>Ascomycota</taxon>
        <taxon>Pezizomycotina</taxon>
        <taxon>Eurotiomycetes</taxon>
        <taxon>Eurotiomycetidae</taxon>
        <taxon>Eurotiales</taxon>
        <taxon>Aspergillaceae</taxon>
        <taxon>Monascus</taxon>
    </lineage>
</organism>
<dbReference type="InterPro" id="IPR036691">
    <property type="entry name" value="Endo/exonu/phosph_ase_sf"/>
</dbReference>
<protein>
    <recommendedName>
        <fullName evidence="2">Inositol polyphosphate-related phosphatase domain-containing protein</fullName>
    </recommendedName>
</protein>
<dbReference type="PANTHER" id="PTHR11200:SF300">
    <property type="entry name" value="TYPE II INOSITOL 1,4,5-TRISPHOSPHATE 5-PHOSPHATASE"/>
    <property type="match status" value="1"/>
</dbReference>
<dbReference type="SMART" id="SM00128">
    <property type="entry name" value="IPPc"/>
    <property type="match status" value="1"/>
</dbReference>
<evidence type="ECO:0000313" key="4">
    <source>
        <dbReference type="Proteomes" id="UP000319663"/>
    </source>
</evidence>
<dbReference type="InterPro" id="IPR048869">
    <property type="entry name" value="OCRL-1_2_ASH"/>
</dbReference>
<dbReference type="InterPro" id="IPR013783">
    <property type="entry name" value="Ig-like_fold"/>
</dbReference>